<organism evidence="1 2">
    <name type="scientific">Mycobacteroides abscessus MAB_091912_2446</name>
    <dbReference type="NCBI Taxonomy" id="1335414"/>
    <lineage>
        <taxon>Bacteria</taxon>
        <taxon>Bacillati</taxon>
        <taxon>Actinomycetota</taxon>
        <taxon>Actinomycetes</taxon>
        <taxon>Mycobacteriales</taxon>
        <taxon>Mycobacteriaceae</taxon>
        <taxon>Mycobacteroides</taxon>
        <taxon>Mycobacteroides abscessus</taxon>
    </lineage>
</organism>
<accession>A0A829MF36</accession>
<proteinExistence type="predicted"/>
<reference evidence="1 2" key="1">
    <citation type="journal article" date="2014" name="Emerg. Infect. Dis.">
        <title>High-level Relatedness among Mycobacterium abscessus subsp. massiliense Strains from Widely Separated Outbreaks.</title>
        <authorList>
            <person name="Tettelin H."/>
            <person name="Davidson R.M."/>
            <person name="Agrawal S."/>
            <person name="Aitken M.L."/>
            <person name="Shallom S."/>
            <person name="Hasan N.A."/>
            <person name="Strong M."/>
            <person name="Nogueira de Moura V.C."/>
            <person name="De Groote M.A."/>
            <person name="Duarte R.S."/>
            <person name="Hine E."/>
            <person name="Parankush S."/>
            <person name="Su Q."/>
            <person name="Daugherty S.C."/>
            <person name="Fraser C.M."/>
            <person name="Brown-Elliott B.A."/>
            <person name="Wallace R.J.Jr."/>
            <person name="Holland S.M."/>
            <person name="Sampaio E.P."/>
            <person name="Olivier K.N."/>
            <person name="Jackson M."/>
            <person name="Zelazny A.M."/>
        </authorList>
    </citation>
    <scope>NUCLEOTIDE SEQUENCE [LARGE SCALE GENOMIC DNA]</scope>
    <source>
        <strain evidence="1 2">MAB_091912_2446</strain>
    </source>
</reference>
<gene>
    <name evidence="1" type="ORF">L833_0193</name>
</gene>
<comment type="caution">
    <text evidence="1">The sequence shown here is derived from an EMBL/GenBank/DDBJ whole genome shotgun (WGS) entry which is preliminary data.</text>
</comment>
<evidence type="ECO:0000313" key="2">
    <source>
        <dbReference type="Proteomes" id="UP000018502"/>
    </source>
</evidence>
<evidence type="ECO:0000313" key="1">
    <source>
        <dbReference type="EMBL" id="ESV62822.1"/>
    </source>
</evidence>
<dbReference type="EMBL" id="AYTF01000001">
    <property type="protein sequence ID" value="ESV62822.1"/>
    <property type="molecule type" value="Genomic_DNA"/>
</dbReference>
<name>A0A829MF36_9MYCO</name>
<dbReference type="AlphaFoldDB" id="A0A829MF36"/>
<protein>
    <submittedName>
        <fullName evidence="1">Uncharacterized protein</fullName>
    </submittedName>
</protein>
<sequence length="39" mass="4259">MVLAGNISRIRPLKQRYVSIDHSIDIGIWLSAGHGTIIG</sequence>
<dbReference type="Proteomes" id="UP000018502">
    <property type="component" value="Unassembled WGS sequence"/>
</dbReference>